<dbReference type="Pfam" id="PF04535">
    <property type="entry name" value="CASP_dom"/>
    <property type="match status" value="1"/>
</dbReference>
<comment type="subcellular location">
    <subcellularLocation>
        <location evidence="1 8">Cell membrane</location>
        <topology evidence="1 8">Multi-pass membrane protein</topology>
    </subcellularLocation>
</comment>
<evidence type="ECO:0000313" key="11">
    <source>
        <dbReference type="EMBL" id="AFY26899.1"/>
    </source>
</evidence>
<protein>
    <recommendedName>
        <fullName evidence="8">CASP-like protein</fullName>
    </recommendedName>
</protein>
<accession>K9P2M5</accession>
<dbReference type="GO" id="GO:0005886">
    <property type="term" value="C:plasma membrane"/>
    <property type="evidence" value="ECO:0007669"/>
    <property type="project" value="UniProtKB-SubCell"/>
</dbReference>
<feature type="transmembrane region" description="Helical" evidence="8">
    <location>
        <begin position="73"/>
        <end position="98"/>
    </location>
</feature>
<comment type="similarity">
    <text evidence="2 8">Belongs to the Casparian strip membrane proteins (CASP) family.</text>
</comment>
<evidence type="ECO:0000256" key="3">
    <source>
        <dbReference type="ARBA" id="ARBA00011489"/>
    </source>
</evidence>
<dbReference type="InterPro" id="IPR006702">
    <property type="entry name" value="CASP_dom"/>
</dbReference>
<evidence type="ECO:0000256" key="9">
    <source>
        <dbReference type="SAM" id="MobiDB-lite"/>
    </source>
</evidence>
<reference evidence="11" key="1">
    <citation type="journal article" date="2012" name="Am. J. Bot.">
        <title>Development and characterization of 109 polymorphic EST-SSRs derived from the Chinese bayberry (Myrica rubra, Myricaceae) transcriptome.</title>
        <authorList>
            <person name="Zhang S.Y."/>
            <person name="Li X."/>
            <person name="Feng C."/>
            <person name="Zhu C.Q."/>
            <person name="Grierson D."/>
            <person name="Xu C.J."/>
            <person name="Chen K.S."/>
        </authorList>
    </citation>
    <scope>NUCLEOTIDE SEQUENCE</scope>
</reference>
<dbReference type="AlphaFoldDB" id="K9P2M5"/>
<feature type="transmembrane region" description="Helical" evidence="8">
    <location>
        <begin position="156"/>
        <end position="177"/>
    </location>
</feature>
<keyword evidence="4 8" id="KW-1003">Cell membrane</keyword>
<evidence type="ECO:0000256" key="1">
    <source>
        <dbReference type="ARBA" id="ARBA00004651"/>
    </source>
</evidence>
<evidence type="ECO:0000256" key="2">
    <source>
        <dbReference type="ARBA" id="ARBA00007651"/>
    </source>
</evidence>
<evidence type="ECO:0000256" key="7">
    <source>
        <dbReference type="ARBA" id="ARBA00023136"/>
    </source>
</evidence>
<comment type="subunit">
    <text evidence="3 8">Homodimer and heterodimers.</text>
</comment>
<name>K9P2M5_9ROSI</name>
<organism evidence="11">
    <name type="scientific">Morella rubra</name>
    <name type="common">Chinese bayberry</name>
    <dbReference type="NCBI Taxonomy" id="262757"/>
    <lineage>
        <taxon>Eukaryota</taxon>
        <taxon>Viridiplantae</taxon>
        <taxon>Streptophyta</taxon>
        <taxon>Embryophyta</taxon>
        <taxon>Tracheophyta</taxon>
        <taxon>Spermatophyta</taxon>
        <taxon>Magnoliopsida</taxon>
        <taxon>eudicotyledons</taxon>
        <taxon>Gunneridae</taxon>
        <taxon>Pentapetalae</taxon>
        <taxon>rosids</taxon>
        <taxon>fabids</taxon>
        <taxon>Fagales</taxon>
        <taxon>Myricaceae</taxon>
        <taxon>Morella</taxon>
    </lineage>
</organism>
<keyword evidence="7 8" id="KW-0472">Membrane</keyword>
<sequence length="179" mass="18874">MNVTHSAVHPVEDLPTAEGGGGNPPRVRMKNLQGMPGTPGGLALRVFQFVFAVGALCVMATTSDFASVTAFCYLVAAASLQSLWSFSLAITDIYALLVKRSLQNRQVVSLFTVGDGITSTLTFAAACASAGITVLIDNDLGVCSQNHCANFETATGMAFISWFAALPSFILNFWSLASR</sequence>
<evidence type="ECO:0000259" key="10">
    <source>
        <dbReference type="Pfam" id="PF04535"/>
    </source>
</evidence>
<feature type="transmembrane region" description="Helical" evidence="8">
    <location>
        <begin position="42"/>
        <end position="61"/>
    </location>
</feature>
<evidence type="ECO:0000256" key="4">
    <source>
        <dbReference type="ARBA" id="ARBA00022475"/>
    </source>
</evidence>
<keyword evidence="5 8" id="KW-0812">Transmembrane</keyword>
<proteinExistence type="evidence at transcript level"/>
<dbReference type="PANTHER" id="PTHR32021">
    <property type="entry name" value="CASP-LIKE PROTEIN 5B3"/>
    <property type="match status" value="1"/>
</dbReference>
<evidence type="ECO:0000256" key="6">
    <source>
        <dbReference type="ARBA" id="ARBA00022989"/>
    </source>
</evidence>
<evidence type="ECO:0000256" key="8">
    <source>
        <dbReference type="RuleBase" id="RU361233"/>
    </source>
</evidence>
<feature type="region of interest" description="Disordered" evidence="9">
    <location>
        <begin position="1"/>
        <end position="27"/>
    </location>
</feature>
<evidence type="ECO:0000256" key="5">
    <source>
        <dbReference type="ARBA" id="ARBA00022692"/>
    </source>
</evidence>
<keyword evidence="6 8" id="KW-1133">Transmembrane helix</keyword>
<dbReference type="InterPro" id="IPR045009">
    <property type="entry name" value="CASPL-5"/>
</dbReference>
<feature type="transmembrane region" description="Helical" evidence="8">
    <location>
        <begin position="110"/>
        <end position="136"/>
    </location>
</feature>
<dbReference type="PANTHER" id="PTHR32021:SF16">
    <property type="entry name" value="CASP-LIKE PROTEIN 5A2"/>
    <property type="match status" value="1"/>
</dbReference>
<feature type="domain" description="Casparian strip membrane protein" evidence="10">
    <location>
        <begin position="37"/>
        <end position="164"/>
    </location>
</feature>
<dbReference type="EMBL" id="JX105308">
    <property type="protein sequence ID" value="AFY26899.1"/>
    <property type="molecule type" value="mRNA"/>
</dbReference>